<dbReference type="GO" id="GO:0097193">
    <property type="term" value="P:intrinsic apoptotic signaling pathway"/>
    <property type="evidence" value="ECO:0007669"/>
    <property type="project" value="InterPro"/>
</dbReference>
<dbReference type="PANTHER" id="PTHR31107">
    <property type="entry name" value="APOPTOGENIC PROTEIN 1, MITOCHONDRIAL"/>
    <property type="match status" value="1"/>
</dbReference>
<keyword evidence="8" id="KW-1185">Reference proteome</keyword>
<accession>A0A2A9P1A3</accession>
<evidence type="ECO:0000256" key="5">
    <source>
        <dbReference type="ARBA" id="ARBA00023128"/>
    </source>
</evidence>
<reference evidence="7 8" key="1">
    <citation type="submission" date="2014-02" db="EMBL/GenBank/DDBJ databases">
        <title>Transposable element dynamics among asymbiotic and ectomycorrhizal Amanita fungi.</title>
        <authorList>
            <consortium name="DOE Joint Genome Institute"/>
            <person name="Hess J."/>
            <person name="Skrede I."/>
            <person name="Wolfe B."/>
            <person name="LaButti K."/>
            <person name="Ohm R.A."/>
            <person name="Grigoriev I.V."/>
            <person name="Pringle A."/>
        </authorList>
    </citation>
    <scope>NUCLEOTIDE SEQUENCE [LARGE SCALE GENOMIC DNA]</scope>
    <source>
        <strain evidence="7 8">SKay4041</strain>
    </source>
</reference>
<keyword evidence="3" id="KW-0999">Mitochondrion inner membrane</keyword>
<dbReference type="EMBL" id="KZ301970">
    <property type="protein sequence ID" value="PFH54312.1"/>
    <property type="molecule type" value="Genomic_DNA"/>
</dbReference>
<protein>
    <submittedName>
        <fullName evidence="7">Uncharacterized protein</fullName>
    </submittedName>
</protein>
<dbReference type="InterPro" id="IPR018796">
    <property type="entry name" value="COA8"/>
</dbReference>
<gene>
    <name evidence="7" type="ORF">AMATHDRAFT_135664</name>
</gene>
<name>A0A2A9P1A3_9AGAR</name>
<evidence type="ECO:0000256" key="2">
    <source>
        <dbReference type="ARBA" id="ARBA00005453"/>
    </source>
</evidence>
<dbReference type="GO" id="GO:0005743">
    <property type="term" value="C:mitochondrial inner membrane"/>
    <property type="evidence" value="ECO:0007669"/>
    <property type="project" value="UniProtKB-SubCell"/>
</dbReference>
<organism evidence="7 8">
    <name type="scientific">Amanita thiersii Skay4041</name>
    <dbReference type="NCBI Taxonomy" id="703135"/>
    <lineage>
        <taxon>Eukaryota</taxon>
        <taxon>Fungi</taxon>
        <taxon>Dikarya</taxon>
        <taxon>Basidiomycota</taxon>
        <taxon>Agaricomycotina</taxon>
        <taxon>Agaricomycetes</taxon>
        <taxon>Agaricomycetidae</taxon>
        <taxon>Agaricales</taxon>
        <taxon>Pluteineae</taxon>
        <taxon>Amanitaceae</taxon>
        <taxon>Amanita</taxon>
    </lineage>
</organism>
<evidence type="ECO:0000313" key="7">
    <source>
        <dbReference type="EMBL" id="PFH54312.1"/>
    </source>
</evidence>
<dbReference type="OrthoDB" id="6246201at2759"/>
<evidence type="ECO:0000256" key="3">
    <source>
        <dbReference type="ARBA" id="ARBA00022792"/>
    </source>
</evidence>
<dbReference type="PANTHER" id="PTHR31107:SF2">
    <property type="entry name" value="CYTOCHROME C OXIDASE ASSEMBLY FACTOR 8"/>
    <property type="match status" value="1"/>
</dbReference>
<keyword evidence="6" id="KW-0472">Membrane</keyword>
<dbReference type="AlphaFoldDB" id="A0A2A9P1A3"/>
<dbReference type="Pfam" id="PF10231">
    <property type="entry name" value="COA8"/>
    <property type="match status" value="1"/>
</dbReference>
<dbReference type="Proteomes" id="UP000242287">
    <property type="component" value="Unassembled WGS sequence"/>
</dbReference>
<evidence type="ECO:0000313" key="8">
    <source>
        <dbReference type="Proteomes" id="UP000242287"/>
    </source>
</evidence>
<evidence type="ECO:0000256" key="6">
    <source>
        <dbReference type="ARBA" id="ARBA00023136"/>
    </source>
</evidence>
<comment type="subcellular location">
    <subcellularLocation>
        <location evidence="1">Mitochondrion inner membrane</location>
        <topology evidence="1">Peripheral membrane protein</topology>
        <orientation evidence="1">Matrix side</orientation>
    </subcellularLocation>
</comment>
<proteinExistence type="inferred from homology"/>
<keyword evidence="5" id="KW-0496">Mitochondrion</keyword>
<evidence type="ECO:0000256" key="1">
    <source>
        <dbReference type="ARBA" id="ARBA00004443"/>
    </source>
</evidence>
<comment type="similarity">
    <text evidence="2">Belongs to the COA8 family.</text>
</comment>
<evidence type="ECO:0000256" key="4">
    <source>
        <dbReference type="ARBA" id="ARBA00022946"/>
    </source>
</evidence>
<sequence length="189" mass="22088">MNTSLFRRSSVSCQVARLISQRRIHVQPPRSRRRDLIGPPHPITHLRPVIYDVPPTLPQSTQVNHPYSLTEFTNASEGSHGDLELQYKLQLHQLDAFNHQFWLDSNTRFEAAKNAILEALPESASTLDREHALSHFYKQWLVQESERTNAYTREWRKRNLATIILGARVEYQKFCKRLSSLFSRRKAEP</sequence>
<keyword evidence="4" id="KW-0809">Transit peptide</keyword>